<keyword evidence="2" id="KW-1185">Reference proteome</keyword>
<evidence type="ECO:0000313" key="1">
    <source>
        <dbReference type="EMBL" id="MBW0561509.1"/>
    </source>
</evidence>
<evidence type="ECO:0000313" key="2">
    <source>
        <dbReference type="Proteomes" id="UP000765509"/>
    </source>
</evidence>
<reference evidence="1" key="1">
    <citation type="submission" date="2021-03" db="EMBL/GenBank/DDBJ databases">
        <title>Draft genome sequence of rust myrtle Austropuccinia psidii MF-1, a brazilian biotype.</title>
        <authorList>
            <person name="Quecine M.C."/>
            <person name="Pachon D.M.R."/>
            <person name="Bonatelli M.L."/>
            <person name="Correr F.H."/>
            <person name="Franceschini L.M."/>
            <person name="Leite T.F."/>
            <person name="Margarido G.R.A."/>
            <person name="Almeida C.A."/>
            <person name="Ferrarezi J.A."/>
            <person name="Labate C.A."/>
        </authorList>
    </citation>
    <scope>NUCLEOTIDE SEQUENCE</scope>
    <source>
        <strain evidence="1">MF-1</strain>
    </source>
</reference>
<proteinExistence type="predicted"/>
<sequence length="209" mass="24688">MIPPHVRDFGVPRDYSLERESTINRNRGLERGEVEVVQSHKTWKNDPSYTFQNGFQQKISRNGLHRTVYSNPSNLQRTSPMETCRQGIQPRVPLEKTCRKYSEDFPQKDILQRTYHRIEIEPEETYSDSFRPIRSCNPTKLPSGFTPLRHQQISDQDSPYFPIPGIIQERKRIIGQEQDFFQPEAERVRSYIQELIGPSKRRTKNNKKL</sequence>
<protein>
    <submittedName>
        <fullName evidence="1">Uncharacterized protein</fullName>
    </submittedName>
</protein>
<dbReference type="Proteomes" id="UP000765509">
    <property type="component" value="Unassembled WGS sequence"/>
</dbReference>
<accession>A0A9Q3JG57</accession>
<dbReference type="EMBL" id="AVOT02071147">
    <property type="protein sequence ID" value="MBW0561509.1"/>
    <property type="molecule type" value="Genomic_DNA"/>
</dbReference>
<gene>
    <name evidence="1" type="ORF">O181_101224</name>
</gene>
<name>A0A9Q3JG57_9BASI</name>
<dbReference type="AlphaFoldDB" id="A0A9Q3JG57"/>
<comment type="caution">
    <text evidence="1">The sequence shown here is derived from an EMBL/GenBank/DDBJ whole genome shotgun (WGS) entry which is preliminary data.</text>
</comment>
<organism evidence="1 2">
    <name type="scientific">Austropuccinia psidii MF-1</name>
    <dbReference type="NCBI Taxonomy" id="1389203"/>
    <lineage>
        <taxon>Eukaryota</taxon>
        <taxon>Fungi</taxon>
        <taxon>Dikarya</taxon>
        <taxon>Basidiomycota</taxon>
        <taxon>Pucciniomycotina</taxon>
        <taxon>Pucciniomycetes</taxon>
        <taxon>Pucciniales</taxon>
        <taxon>Sphaerophragmiaceae</taxon>
        <taxon>Austropuccinia</taxon>
    </lineage>
</organism>